<evidence type="ECO:0000313" key="2">
    <source>
        <dbReference type="EMBL" id="QGZ99870.1"/>
    </source>
</evidence>
<keyword evidence="2" id="KW-0378">Hydrolase</keyword>
<dbReference type="InterPro" id="IPR007404">
    <property type="entry name" value="YdjM-like"/>
</dbReference>
<proteinExistence type="predicted"/>
<sequence length="173" mass="19908">MIFFGHLGLTGLAAKAVEKSLGNIKIDYRVVFVGSILPDLIDKPIGRFLFAETFHTGRVFAHTLLFIFLLLGIGYYRWHRYQKSGWLVLTGSCLFHDIFDAMWMIPETFYWPLYGMKFYASTEGSWLQADLTSLMTDPASYVPEITGFIIILYFIRKLIVHHRAKAFLQNGVL</sequence>
<dbReference type="EMBL" id="CP046996">
    <property type="protein sequence ID" value="QGZ99870.1"/>
    <property type="molecule type" value="Genomic_DNA"/>
</dbReference>
<organism evidence="2 3">
    <name type="scientific">Dehalobacter restrictus</name>
    <dbReference type="NCBI Taxonomy" id="55583"/>
    <lineage>
        <taxon>Bacteria</taxon>
        <taxon>Bacillati</taxon>
        <taxon>Bacillota</taxon>
        <taxon>Clostridia</taxon>
        <taxon>Eubacteriales</taxon>
        <taxon>Desulfitobacteriaceae</taxon>
        <taxon>Dehalobacter</taxon>
    </lineage>
</organism>
<dbReference type="GO" id="GO:0016787">
    <property type="term" value="F:hydrolase activity"/>
    <property type="evidence" value="ECO:0007669"/>
    <property type="project" value="UniProtKB-KW"/>
</dbReference>
<evidence type="ECO:0000313" key="3">
    <source>
        <dbReference type="Proteomes" id="UP000430508"/>
    </source>
</evidence>
<reference evidence="2 3" key="1">
    <citation type="submission" date="2019-12" db="EMBL/GenBank/DDBJ databases">
        <title>Sequence classification of anaerobic respiratory reductive dehalogenases: First we see many, then we see few.</title>
        <authorList>
            <person name="Molenda O."/>
            <person name="Puentes Jacome L.A."/>
            <person name="Cao X."/>
            <person name="Nesbo C.L."/>
            <person name="Tang S."/>
            <person name="Morson N."/>
            <person name="Patron J."/>
            <person name="Lomheim L."/>
            <person name="Wishart D.S."/>
            <person name="Edwards E.A."/>
        </authorList>
    </citation>
    <scope>NUCLEOTIDE SEQUENCE [LARGE SCALE GENOMIC DNA]</scope>
    <source>
        <strain evidence="2 3">12DCA</strain>
    </source>
</reference>
<evidence type="ECO:0000256" key="1">
    <source>
        <dbReference type="SAM" id="Phobius"/>
    </source>
</evidence>
<name>A0A857DGN5_9FIRM</name>
<gene>
    <name evidence="2" type="ORF">GQ588_04030</name>
</gene>
<keyword evidence="1" id="KW-0472">Membrane</keyword>
<dbReference type="AlphaFoldDB" id="A0A857DGN5"/>
<feature type="transmembrane region" description="Helical" evidence="1">
    <location>
        <begin position="85"/>
        <end position="105"/>
    </location>
</feature>
<keyword evidence="1" id="KW-1133">Transmembrane helix</keyword>
<dbReference type="RefSeq" id="WP_019226200.1">
    <property type="nucleotide sequence ID" value="NZ_CP046996.1"/>
</dbReference>
<protein>
    <submittedName>
        <fullName evidence="2">Metal-dependent hydrolase</fullName>
    </submittedName>
</protein>
<dbReference type="Pfam" id="PF04307">
    <property type="entry name" value="YdjM"/>
    <property type="match status" value="1"/>
</dbReference>
<accession>A0A857DGN5</accession>
<feature type="transmembrane region" description="Helical" evidence="1">
    <location>
        <begin position="138"/>
        <end position="155"/>
    </location>
</feature>
<dbReference type="Proteomes" id="UP000430508">
    <property type="component" value="Chromosome"/>
</dbReference>
<feature type="transmembrane region" description="Helical" evidence="1">
    <location>
        <begin position="59"/>
        <end position="78"/>
    </location>
</feature>
<keyword evidence="1" id="KW-0812">Transmembrane</keyword>